<comment type="caution">
    <text evidence="1">The sequence shown here is derived from an EMBL/GenBank/DDBJ whole genome shotgun (WGS) entry which is preliminary data.</text>
</comment>
<evidence type="ECO:0000313" key="2">
    <source>
        <dbReference type="Proteomes" id="UP000178109"/>
    </source>
</evidence>
<reference evidence="1 2" key="1">
    <citation type="journal article" date="2016" name="Nat. Commun.">
        <title>Thousands of microbial genomes shed light on interconnected biogeochemical processes in an aquifer system.</title>
        <authorList>
            <person name="Anantharaman K."/>
            <person name="Brown C.T."/>
            <person name="Hug L.A."/>
            <person name="Sharon I."/>
            <person name="Castelle C.J."/>
            <person name="Probst A.J."/>
            <person name="Thomas B.C."/>
            <person name="Singh A."/>
            <person name="Wilkins M.J."/>
            <person name="Karaoz U."/>
            <person name="Brodie E.L."/>
            <person name="Williams K.H."/>
            <person name="Hubbard S.S."/>
            <person name="Banfield J.F."/>
        </authorList>
    </citation>
    <scope>NUCLEOTIDE SEQUENCE [LARGE SCALE GENOMIC DNA]</scope>
</reference>
<evidence type="ECO:0000313" key="1">
    <source>
        <dbReference type="EMBL" id="OGY91526.1"/>
    </source>
</evidence>
<organism evidence="1 2">
    <name type="scientific">Candidatus Komeilibacteria bacterium RIFCSPLOWO2_02_FULL_48_11</name>
    <dbReference type="NCBI Taxonomy" id="1798553"/>
    <lineage>
        <taxon>Bacteria</taxon>
        <taxon>Candidatus Komeiliibacteriota</taxon>
    </lineage>
</organism>
<gene>
    <name evidence="1" type="ORF">A3H70_05365</name>
</gene>
<dbReference type="STRING" id="1798553.A3H70_05365"/>
<dbReference type="Proteomes" id="UP000178109">
    <property type="component" value="Unassembled WGS sequence"/>
</dbReference>
<proteinExistence type="predicted"/>
<protein>
    <recommendedName>
        <fullName evidence="3">SpoVT-AbrB domain-containing protein</fullName>
    </recommendedName>
</protein>
<sequence>MIKLKNGAIDLPRELKKSWEGAQVFMSTSQNSIIINRIQSTPSLKDLRPKLQALGKMITQEEIDDAVRDVRAEQK</sequence>
<name>A0A1G2BRR1_9BACT</name>
<dbReference type="EMBL" id="MHKO01000044">
    <property type="protein sequence ID" value="OGY91526.1"/>
    <property type="molecule type" value="Genomic_DNA"/>
</dbReference>
<dbReference type="AlphaFoldDB" id="A0A1G2BRR1"/>
<accession>A0A1G2BRR1</accession>
<evidence type="ECO:0008006" key="3">
    <source>
        <dbReference type="Google" id="ProtNLM"/>
    </source>
</evidence>